<organism evidence="2 3">
    <name type="scientific">Dyella koreensis</name>
    <dbReference type="NCBI Taxonomy" id="311235"/>
    <lineage>
        <taxon>Bacteria</taxon>
        <taxon>Pseudomonadati</taxon>
        <taxon>Pseudomonadota</taxon>
        <taxon>Gammaproteobacteria</taxon>
        <taxon>Lysobacterales</taxon>
        <taxon>Rhodanobacteraceae</taxon>
        <taxon>Dyella</taxon>
    </lineage>
</organism>
<dbReference type="RefSeq" id="WP_379985986.1">
    <property type="nucleotide sequence ID" value="NZ_JADIKD010000007.1"/>
</dbReference>
<dbReference type="Pfam" id="PF13602">
    <property type="entry name" value="ADH_zinc_N_2"/>
    <property type="match status" value="1"/>
</dbReference>
<dbReference type="PANTHER" id="PTHR43482:SF1">
    <property type="entry name" value="PROTEIN AST1-RELATED"/>
    <property type="match status" value="1"/>
</dbReference>
<evidence type="ECO:0000313" key="3">
    <source>
        <dbReference type="Proteomes" id="UP001620408"/>
    </source>
</evidence>
<dbReference type="Pfam" id="PF08240">
    <property type="entry name" value="ADH_N"/>
    <property type="match status" value="1"/>
</dbReference>
<dbReference type="Proteomes" id="UP001620408">
    <property type="component" value="Unassembled WGS sequence"/>
</dbReference>
<dbReference type="InterPro" id="IPR011032">
    <property type="entry name" value="GroES-like_sf"/>
</dbReference>
<dbReference type="InterPro" id="IPR052585">
    <property type="entry name" value="Lipid_raft_assoc_Zn_ADH"/>
</dbReference>
<keyword evidence="3" id="KW-1185">Reference proteome</keyword>
<reference evidence="2 3" key="1">
    <citation type="submission" date="2020-10" db="EMBL/GenBank/DDBJ databases">
        <title>Phylogeny of dyella-like bacteria.</title>
        <authorList>
            <person name="Fu J."/>
        </authorList>
    </citation>
    <scope>NUCLEOTIDE SEQUENCE [LARGE SCALE GENOMIC DNA]</scope>
    <source>
        <strain evidence="2 3">BB4</strain>
    </source>
</reference>
<sequence>MTTMKAIQMHEYGPASVLRYEDVQRPVAGSGQVLVRVVAAGVNPVDWKFRAGYLKDMMPLALPWIPGFDFSGTVDAVGPDVEAFAVGDAVFGKSSFPGGGSYAQFVVVSTADIVRKPAGVNHVQAAAIPAGALTAWQALFNDGALELAAGQTLLVLGAAGSVGSFAVQLAKRKGARVIAVGRASQQAHLRALGADLVVDTARGDLSSVGQVDAVLDLVGGELQEQAWPLLKRGGAFASTMSPPSAEQASARVARTAFIFTQTNAQQLAEVASLIELGSVAVHIAKTLPLENAREAHELLEAQGVLGKLVLTT</sequence>
<dbReference type="InterPro" id="IPR036291">
    <property type="entry name" value="NAD(P)-bd_dom_sf"/>
</dbReference>
<dbReference type="PANTHER" id="PTHR43482">
    <property type="entry name" value="PROTEIN AST1-RELATED"/>
    <property type="match status" value="1"/>
</dbReference>
<proteinExistence type="predicted"/>
<protein>
    <submittedName>
        <fullName evidence="2">NADP-dependent oxidoreductase</fullName>
    </submittedName>
</protein>
<dbReference type="CDD" id="cd05289">
    <property type="entry name" value="MDR_like_2"/>
    <property type="match status" value="1"/>
</dbReference>
<dbReference type="Gene3D" id="3.40.50.720">
    <property type="entry name" value="NAD(P)-binding Rossmann-like Domain"/>
    <property type="match status" value="1"/>
</dbReference>
<dbReference type="EMBL" id="JADIKD010000007">
    <property type="protein sequence ID" value="MFK2916620.1"/>
    <property type="molecule type" value="Genomic_DNA"/>
</dbReference>
<evidence type="ECO:0000259" key="1">
    <source>
        <dbReference type="SMART" id="SM00829"/>
    </source>
</evidence>
<feature type="domain" description="Enoyl reductase (ER)" evidence="1">
    <location>
        <begin position="13"/>
        <end position="310"/>
    </location>
</feature>
<dbReference type="InterPro" id="IPR020843">
    <property type="entry name" value="ER"/>
</dbReference>
<dbReference type="SMART" id="SM00829">
    <property type="entry name" value="PKS_ER"/>
    <property type="match status" value="1"/>
</dbReference>
<dbReference type="SUPFAM" id="SSF51735">
    <property type="entry name" value="NAD(P)-binding Rossmann-fold domains"/>
    <property type="match status" value="1"/>
</dbReference>
<dbReference type="InterPro" id="IPR013154">
    <property type="entry name" value="ADH-like_N"/>
</dbReference>
<dbReference type="Gene3D" id="3.90.180.10">
    <property type="entry name" value="Medium-chain alcohol dehydrogenases, catalytic domain"/>
    <property type="match status" value="1"/>
</dbReference>
<comment type="caution">
    <text evidence="2">The sequence shown here is derived from an EMBL/GenBank/DDBJ whole genome shotgun (WGS) entry which is preliminary data.</text>
</comment>
<dbReference type="SUPFAM" id="SSF50129">
    <property type="entry name" value="GroES-like"/>
    <property type="match status" value="1"/>
</dbReference>
<evidence type="ECO:0000313" key="2">
    <source>
        <dbReference type="EMBL" id="MFK2916620.1"/>
    </source>
</evidence>
<name>A0ABW8K136_9GAMM</name>
<accession>A0ABW8K136</accession>
<gene>
    <name evidence="2" type="ORF">ISS97_05045</name>
</gene>